<dbReference type="PROSITE" id="PS52015">
    <property type="entry name" value="TONB_CTD"/>
    <property type="match status" value="1"/>
</dbReference>
<evidence type="ECO:0000256" key="4">
    <source>
        <dbReference type="ARBA" id="ARBA00023136"/>
    </source>
</evidence>
<reference evidence="6 7" key="1">
    <citation type="submission" date="2019-12" db="EMBL/GenBank/DDBJ databases">
        <title>Novel species isolated from a subtropical stream in China.</title>
        <authorList>
            <person name="Lu H."/>
        </authorList>
    </citation>
    <scope>NUCLEOTIDE SEQUENCE [LARGE SCALE GENOMIC DNA]</scope>
    <source>
        <strain evidence="6 7">FT127W</strain>
    </source>
</reference>
<name>A0A7X4KK69_9BURK</name>
<dbReference type="GO" id="GO:0016020">
    <property type="term" value="C:membrane"/>
    <property type="evidence" value="ECO:0007669"/>
    <property type="project" value="UniProtKB-SubCell"/>
</dbReference>
<evidence type="ECO:0000256" key="3">
    <source>
        <dbReference type="ARBA" id="ARBA00022989"/>
    </source>
</evidence>
<evidence type="ECO:0000256" key="2">
    <source>
        <dbReference type="ARBA" id="ARBA00022692"/>
    </source>
</evidence>
<keyword evidence="2" id="KW-0812">Transmembrane</keyword>
<dbReference type="Pfam" id="PF03544">
    <property type="entry name" value="TonB_C"/>
    <property type="match status" value="1"/>
</dbReference>
<evidence type="ECO:0000313" key="6">
    <source>
        <dbReference type="EMBL" id="MYN06834.1"/>
    </source>
</evidence>
<dbReference type="Pfam" id="PF08238">
    <property type="entry name" value="Sel1"/>
    <property type="match status" value="7"/>
</dbReference>
<organism evidence="6 7">
    <name type="scientific">Pseudoduganella aquatica</name>
    <dbReference type="NCBI Taxonomy" id="2660641"/>
    <lineage>
        <taxon>Bacteria</taxon>
        <taxon>Pseudomonadati</taxon>
        <taxon>Pseudomonadota</taxon>
        <taxon>Betaproteobacteria</taxon>
        <taxon>Burkholderiales</taxon>
        <taxon>Oxalobacteraceae</taxon>
        <taxon>Telluria group</taxon>
        <taxon>Pseudoduganella</taxon>
    </lineage>
</organism>
<dbReference type="AlphaFoldDB" id="A0A7X4KK69"/>
<dbReference type="InterPro" id="IPR052945">
    <property type="entry name" value="Mitotic_Regulator"/>
</dbReference>
<dbReference type="PANTHER" id="PTHR43628">
    <property type="entry name" value="ACTIVATOR OF C KINASE PROTEIN 1-RELATED"/>
    <property type="match status" value="1"/>
</dbReference>
<keyword evidence="4" id="KW-0472">Membrane</keyword>
<dbReference type="Proteomes" id="UP000450676">
    <property type="component" value="Unassembled WGS sequence"/>
</dbReference>
<dbReference type="Gene3D" id="1.25.40.10">
    <property type="entry name" value="Tetratricopeptide repeat domain"/>
    <property type="match status" value="2"/>
</dbReference>
<dbReference type="Gene3D" id="3.30.1150.10">
    <property type="match status" value="1"/>
</dbReference>
<evidence type="ECO:0000259" key="5">
    <source>
        <dbReference type="PROSITE" id="PS52015"/>
    </source>
</evidence>
<evidence type="ECO:0000313" key="7">
    <source>
        <dbReference type="Proteomes" id="UP000450676"/>
    </source>
</evidence>
<dbReference type="RefSeq" id="WP_161071221.1">
    <property type="nucleotide sequence ID" value="NZ_CP086370.1"/>
</dbReference>
<dbReference type="InterPro" id="IPR011990">
    <property type="entry name" value="TPR-like_helical_dom_sf"/>
</dbReference>
<dbReference type="EMBL" id="WWCU01000004">
    <property type="protein sequence ID" value="MYN06834.1"/>
    <property type="molecule type" value="Genomic_DNA"/>
</dbReference>
<dbReference type="InterPro" id="IPR037682">
    <property type="entry name" value="TonB_C"/>
</dbReference>
<keyword evidence="3" id="KW-1133">Transmembrane helix</keyword>
<dbReference type="SMART" id="SM00671">
    <property type="entry name" value="SEL1"/>
    <property type="match status" value="7"/>
</dbReference>
<dbReference type="InterPro" id="IPR006597">
    <property type="entry name" value="Sel1-like"/>
</dbReference>
<dbReference type="GO" id="GO:0055085">
    <property type="term" value="P:transmembrane transport"/>
    <property type="evidence" value="ECO:0007669"/>
    <property type="project" value="InterPro"/>
</dbReference>
<dbReference type="SUPFAM" id="SSF74653">
    <property type="entry name" value="TolA/TonB C-terminal domain"/>
    <property type="match status" value="1"/>
</dbReference>
<dbReference type="SUPFAM" id="SSF81901">
    <property type="entry name" value="HCP-like"/>
    <property type="match status" value="2"/>
</dbReference>
<dbReference type="InterPro" id="IPR006260">
    <property type="entry name" value="TonB/TolA_C"/>
</dbReference>
<evidence type="ECO:0000256" key="1">
    <source>
        <dbReference type="ARBA" id="ARBA00004167"/>
    </source>
</evidence>
<comment type="caution">
    <text evidence="6">The sequence shown here is derived from an EMBL/GenBank/DDBJ whole genome shotgun (WGS) entry which is preliminary data.</text>
</comment>
<keyword evidence="7" id="KW-1185">Reference proteome</keyword>
<proteinExistence type="predicted"/>
<sequence length="437" mass="46469">MDTARLKQAAALAVAISTLHGPARAETPAAPAKATRAVADFSKCDKPVWPQEALRREQQGTVTMAFKIGEDGTVVESKVNKSSGYPLLDEAARFGLAKCKFKPGTVGGQPTTTWMQMQYKWVLDLPEKDPALQAAFAEALAAAEGGDPQAQYKVAELIRTGKGVKHDDAQAMAWLKRAAETGYAEAQFMLGSYYLAGKGSEADVALAHPLLMKAAEQGHAMAMMAVGGQYMTGKGVERDPAQGYAWVRKAADAGLPIAYTGLASMYFGGVGVARDPDEAQRMLRRGAELGEQTALQGLGMELLRSQSPRDQAEALPLLEKAAAKGSPVVQYLLGNAYAEGKGTEADTAVAAEWYRKAAAQSYPVAQFALGGMMEQGSGARKDEAEALRLYELAAQRGYLPAVQRMLKVAERGELGRPVDVAAAAQWRAQLSGLSGKK</sequence>
<dbReference type="PANTHER" id="PTHR43628:SF1">
    <property type="entry name" value="CHITIN SYNTHASE REGULATORY FACTOR 2-RELATED"/>
    <property type="match status" value="1"/>
</dbReference>
<accession>A0A7X4KK69</accession>
<protein>
    <submittedName>
        <fullName evidence="6">TonB family protein</fullName>
    </submittedName>
</protein>
<gene>
    <name evidence="6" type="ORF">GTP77_05735</name>
</gene>
<dbReference type="NCBIfam" id="TIGR01352">
    <property type="entry name" value="tonB_Cterm"/>
    <property type="match status" value="1"/>
</dbReference>
<comment type="subcellular location">
    <subcellularLocation>
        <location evidence="1">Membrane</location>
        <topology evidence="1">Single-pass membrane protein</topology>
    </subcellularLocation>
</comment>
<feature type="domain" description="TonB C-terminal" evidence="5">
    <location>
        <begin position="34"/>
        <end position="130"/>
    </location>
</feature>